<dbReference type="Proteomes" id="UP000246834">
    <property type="component" value="Segment"/>
</dbReference>
<reference evidence="1" key="2">
    <citation type="submission" date="2018-11" db="EMBL/GenBank/DDBJ databases">
        <title>Complete genome sequences of new Aeromonas and Pseudomonas phages promising in phage therapy dedicated to aquaculture.</title>
        <authorList>
            <person name="Stanczyk M."/>
        </authorList>
    </citation>
    <scope>NUCLEOTIDE SEQUENCE</scope>
</reference>
<dbReference type="GeneID" id="54991715"/>
<name>A0A2S1PDJ0_9CAUD</name>
<dbReference type="RefSeq" id="YP_009801205.1">
    <property type="nucleotide sequence ID" value="NC_047965.1"/>
</dbReference>
<evidence type="ECO:0000313" key="2">
    <source>
        <dbReference type="Proteomes" id="UP000246834"/>
    </source>
</evidence>
<dbReference type="EMBL" id="MH179472">
    <property type="protein sequence ID" value="AWH14630.1"/>
    <property type="molecule type" value="Genomic_DNA"/>
</dbReference>
<keyword evidence="2" id="KW-1185">Reference proteome</keyword>
<accession>A0A2S1PDJ0</accession>
<sequence length="39" mass="4693">MIHKGLFKLCRDCEQRGAERIWLVNIMACRCIFLPFDHQ</sequence>
<reference evidence="1" key="1">
    <citation type="submission" date="2018-03" db="EMBL/GenBank/DDBJ databases">
        <authorList>
            <person name="Kolsut J."/>
            <person name="Wojcik E."/>
            <person name="Wojtasik A."/>
            <person name="Dastych J."/>
        </authorList>
    </citation>
    <scope>NUCLEOTIDE SEQUENCE</scope>
</reference>
<organism evidence="1 2">
    <name type="scientific">Pseudomonas phage 22PfluR64PP</name>
    <dbReference type="NCBI Taxonomy" id="2163970"/>
    <lineage>
        <taxon>Viruses</taxon>
        <taxon>Duplodnaviria</taxon>
        <taxon>Heunggongvirae</taxon>
        <taxon>Uroviricota</taxon>
        <taxon>Caudoviricetes</taxon>
        <taxon>Autographivirales</taxon>
        <taxon>Autotranscriptaviridae</taxon>
        <taxon>Studiervirinae</taxon>
        <taxon>Pfluvirus</taxon>
        <taxon>Pfluvirus pv22PfluR64PP</taxon>
        <taxon>Pifdecavirus pv22PfluR64PP</taxon>
    </lineage>
</organism>
<evidence type="ECO:0000313" key="1">
    <source>
        <dbReference type="EMBL" id="AWH14630.1"/>
    </source>
</evidence>
<dbReference type="KEGG" id="vg:54991715"/>
<protein>
    <submittedName>
        <fullName evidence="1">Uncharacterized protein</fullName>
    </submittedName>
</protein>
<proteinExistence type="predicted"/>